<dbReference type="GO" id="GO:0006886">
    <property type="term" value="P:intracellular protein transport"/>
    <property type="evidence" value="ECO:0007669"/>
    <property type="project" value="InterPro"/>
</dbReference>
<keyword evidence="11" id="KW-1185">Reference proteome</keyword>
<reference evidence="10 11" key="1">
    <citation type="submission" date="2016-07" db="EMBL/GenBank/DDBJ databases">
        <title>Pervasive Adenine N6-methylation of Active Genes in Fungi.</title>
        <authorList>
            <consortium name="DOE Joint Genome Institute"/>
            <person name="Mondo S.J."/>
            <person name="Dannebaum R.O."/>
            <person name="Kuo R.C."/>
            <person name="Labutti K."/>
            <person name="Haridas S."/>
            <person name="Kuo A."/>
            <person name="Salamov A."/>
            <person name="Ahrendt S.R."/>
            <person name="Lipzen A."/>
            <person name="Sullivan W."/>
            <person name="Andreopoulos W.B."/>
            <person name="Clum A."/>
            <person name="Lindquist E."/>
            <person name="Daum C."/>
            <person name="Ramamoorthy G.K."/>
            <person name="Gryganskyi A."/>
            <person name="Culley D."/>
            <person name="Magnuson J.K."/>
            <person name="James T.Y."/>
            <person name="O'Malley M.A."/>
            <person name="Stajich J.E."/>
            <person name="Spatafora J.W."/>
            <person name="Visel A."/>
            <person name="Grigoriev I.V."/>
        </authorList>
    </citation>
    <scope>NUCLEOTIDE SEQUENCE [LARGE SCALE GENOMIC DNA]</scope>
    <source>
        <strain evidence="10 11">JEL800</strain>
    </source>
</reference>
<dbReference type="OrthoDB" id="9984275at2759"/>
<feature type="region of interest" description="Disordered" evidence="9">
    <location>
        <begin position="322"/>
        <end position="391"/>
    </location>
</feature>
<keyword evidence="4" id="KW-0931">ER-Golgi transport</keyword>
<organism evidence="10 11">
    <name type="scientific">Rhizoclosmatium globosum</name>
    <dbReference type="NCBI Taxonomy" id="329046"/>
    <lineage>
        <taxon>Eukaryota</taxon>
        <taxon>Fungi</taxon>
        <taxon>Fungi incertae sedis</taxon>
        <taxon>Chytridiomycota</taxon>
        <taxon>Chytridiomycota incertae sedis</taxon>
        <taxon>Chytridiomycetes</taxon>
        <taxon>Chytridiales</taxon>
        <taxon>Chytriomycetaceae</taxon>
        <taxon>Rhizoclosmatium</taxon>
    </lineage>
</organism>
<dbReference type="STRING" id="329046.A0A1Y2AYL1"/>
<proteinExistence type="inferred from homology"/>
<dbReference type="GO" id="GO:0005483">
    <property type="term" value="F:soluble NSF attachment protein activity"/>
    <property type="evidence" value="ECO:0007669"/>
    <property type="project" value="TreeGrafter"/>
</dbReference>
<keyword evidence="6" id="KW-0472">Membrane</keyword>
<evidence type="ECO:0000256" key="5">
    <source>
        <dbReference type="ARBA" id="ARBA00022927"/>
    </source>
</evidence>
<feature type="compositionally biased region" description="Low complexity" evidence="9">
    <location>
        <begin position="326"/>
        <end position="339"/>
    </location>
</feature>
<dbReference type="PANTHER" id="PTHR13768:SF2">
    <property type="entry name" value="GAMMA-SOLUBLE NSF ATTACHMENT PROTEIN"/>
    <property type="match status" value="1"/>
</dbReference>
<protein>
    <recommendedName>
        <fullName evidence="7">Gamma-soluble NSF attachment protein</fullName>
    </recommendedName>
    <alternativeName>
        <fullName evidence="8">N-ethylmaleimide-sensitive factor attachment protein gamma</fullName>
    </alternativeName>
</protein>
<dbReference type="GO" id="GO:0019905">
    <property type="term" value="F:syntaxin binding"/>
    <property type="evidence" value="ECO:0007669"/>
    <property type="project" value="TreeGrafter"/>
</dbReference>
<dbReference type="Gene3D" id="1.25.40.10">
    <property type="entry name" value="Tetratricopeptide repeat domain"/>
    <property type="match status" value="1"/>
</dbReference>
<evidence type="ECO:0000256" key="6">
    <source>
        <dbReference type="ARBA" id="ARBA00023136"/>
    </source>
</evidence>
<evidence type="ECO:0000256" key="4">
    <source>
        <dbReference type="ARBA" id="ARBA00022892"/>
    </source>
</evidence>
<dbReference type="Proteomes" id="UP000193642">
    <property type="component" value="Unassembled WGS sequence"/>
</dbReference>
<name>A0A1Y2AYL1_9FUNG</name>
<dbReference type="GO" id="GO:0005774">
    <property type="term" value="C:vacuolar membrane"/>
    <property type="evidence" value="ECO:0007669"/>
    <property type="project" value="TreeGrafter"/>
</dbReference>
<dbReference type="SUPFAM" id="SSF48452">
    <property type="entry name" value="TPR-like"/>
    <property type="match status" value="1"/>
</dbReference>
<dbReference type="AlphaFoldDB" id="A0A1Y2AYL1"/>
<gene>
    <name evidence="10" type="ORF">BCR33DRAFT_22705</name>
</gene>
<comment type="subcellular location">
    <subcellularLocation>
        <location evidence="1">Membrane</location>
        <topology evidence="1">Peripheral membrane protein</topology>
    </subcellularLocation>
</comment>
<comment type="similarity">
    <text evidence="2">Belongs to the SNAP family.</text>
</comment>
<dbReference type="PANTHER" id="PTHR13768">
    <property type="entry name" value="SOLUBLE NSF ATTACHMENT PROTEIN SNAP"/>
    <property type="match status" value="1"/>
</dbReference>
<evidence type="ECO:0000256" key="7">
    <source>
        <dbReference type="ARBA" id="ARBA00040047"/>
    </source>
</evidence>
<dbReference type="GO" id="GO:0031201">
    <property type="term" value="C:SNARE complex"/>
    <property type="evidence" value="ECO:0007669"/>
    <property type="project" value="TreeGrafter"/>
</dbReference>
<evidence type="ECO:0000256" key="3">
    <source>
        <dbReference type="ARBA" id="ARBA00022448"/>
    </source>
</evidence>
<evidence type="ECO:0000256" key="1">
    <source>
        <dbReference type="ARBA" id="ARBA00004170"/>
    </source>
</evidence>
<dbReference type="Pfam" id="PF14938">
    <property type="entry name" value="SNAP"/>
    <property type="match status" value="1"/>
</dbReference>
<evidence type="ECO:0000313" key="10">
    <source>
        <dbReference type="EMBL" id="ORY27576.1"/>
    </source>
</evidence>
<evidence type="ECO:0000313" key="11">
    <source>
        <dbReference type="Proteomes" id="UP000193642"/>
    </source>
</evidence>
<evidence type="ECO:0000256" key="9">
    <source>
        <dbReference type="SAM" id="MobiDB-lite"/>
    </source>
</evidence>
<comment type="caution">
    <text evidence="10">The sequence shown here is derived from an EMBL/GenBank/DDBJ whole genome shotgun (WGS) entry which is preliminary data.</text>
</comment>
<dbReference type="InterPro" id="IPR011990">
    <property type="entry name" value="TPR-like_helical_dom_sf"/>
</dbReference>
<dbReference type="GO" id="GO:0016192">
    <property type="term" value="P:vesicle-mediated transport"/>
    <property type="evidence" value="ECO:0007669"/>
    <property type="project" value="UniProtKB-KW"/>
</dbReference>
<evidence type="ECO:0000256" key="2">
    <source>
        <dbReference type="ARBA" id="ARBA00010050"/>
    </source>
</evidence>
<dbReference type="EMBL" id="MCGO01000101">
    <property type="protein sequence ID" value="ORY27576.1"/>
    <property type="molecule type" value="Genomic_DNA"/>
</dbReference>
<keyword evidence="5" id="KW-0653">Protein transport</keyword>
<sequence>MSIIICSTDLLIDFFPPQTLSNHVATARTRTDEPGREAVEYYPYKNWIRSTKGNPPNSLNKKSFFGKATPDYDLARPLFEQAAVQFKASKATLLAVSAHSKAAECYKQQNALFLAGKQFESAALLAMNDKQLNQQSEAARLFKAAGDLFVMYGNSEKGAEVVEKAGRCLEDTDVNRAIEYYNDAISLYDTDGKPRSAIDTYGRFISFLARHKQWGQAVENSDKLVQLFRKLDNHPSYNRQVLTTTLLVLLSGDSVDARKRLNAYEEFQGFYDSDEGEISHQLVESFETYDDELLANVLKRPNIKYLDNEIARASLALRIPGSGKSAAAPQPQYNAPQQQFNIPQNFGAPQQYGAPPQGFNPPHSKTTSNHPNPKMHSNLHHVNTHQPQRPLHLPTKHCPSTLHPRIPTTHPRASTLRLRIPTLNRTSTLSRPWSCGIRISTDNSSTISTRSQWRKWEWKRWFPGPHLHTTIRSRRTRLYTCVPARTTRWACVHSCVPARTTGWTRVHPAVSRTAVWV</sequence>
<evidence type="ECO:0000256" key="8">
    <source>
        <dbReference type="ARBA" id="ARBA00042485"/>
    </source>
</evidence>
<dbReference type="InterPro" id="IPR000744">
    <property type="entry name" value="NSF_attach"/>
</dbReference>
<accession>A0A1Y2AYL1</accession>
<keyword evidence="3" id="KW-0813">Transport</keyword>